<dbReference type="Proteomes" id="UP000322699">
    <property type="component" value="Unassembled WGS sequence"/>
</dbReference>
<dbReference type="RefSeq" id="WP_068262396.1">
    <property type="nucleotide sequence ID" value="NZ_LWSK01000035.1"/>
</dbReference>
<name>A0A5B1CK10_9BACT</name>
<evidence type="ECO:0000313" key="3">
    <source>
        <dbReference type="EMBL" id="KAA1260632.1"/>
    </source>
</evidence>
<keyword evidence="2" id="KW-0812">Transmembrane</keyword>
<organism evidence="3 4">
    <name type="scientific">Rubripirellula obstinata</name>
    <dbReference type="NCBI Taxonomy" id="406547"/>
    <lineage>
        <taxon>Bacteria</taxon>
        <taxon>Pseudomonadati</taxon>
        <taxon>Planctomycetota</taxon>
        <taxon>Planctomycetia</taxon>
        <taxon>Pirellulales</taxon>
        <taxon>Pirellulaceae</taxon>
        <taxon>Rubripirellula</taxon>
    </lineage>
</organism>
<evidence type="ECO:0000256" key="2">
    <source>
        <dbReference type="SAM" id="Phobius"/>
    </source>
</evidence>
<evidence type="ECO:0000313" key="4">
    <source>
        <dbReference type="Proteomes" id="UP000322699"/>
    </source>
</evidence>
<dbReference type="AlphaFoldDB" id="A0A5B1CK10"/>
<feature type="transmembrane region" description="Helical" evidence="2">
    <location>
        <begin position="133"/>
        <end position="152"/>
    </location>
</feature>
<accession>A0A5B1CK10</accession>
<dbReference type="GO" id="GO:0005886">
    <property type="term" value="C:plasma membrane"/>
    <property type="evidence" value="ECO:0007669"/>
    <property type="project" value="TreeGrafter"/>
</dbReference>
<dbReference type="PANTHER" id="PTHR34821:SF2">
    <property type="entry name" value="INNER MEMBRANE PROTEIN YDCZ"/>
    <property type="match status" value="1"/>
</dbReference>
<dbReference type="PANTHER" id="PTHR34821">
    <property type="entry name" value="INNER MEMBRANE PROTEIN YDCZ"/>
    <property type="match status" value="1"/>
</dbReference>
<dbReference type="EMBL" id="VRLW01000001">
    <property type="protein sequence ID" value="KAA1260632.1"/>
    <property type="molecule type" value="Genomic_DNA"/>
</dbReference>
<gene>
    <name evidence="3" type="ORF">LF1_31720</name>
</gene>
<feature type="region of interest" description="Disordered" evidence="1">
    <location>
        <begin position="154"/>
        <end position="173"/>
    </location>
</feature>
<keyword evidence="4" id="KW-1185">Reference proteome</keyword>
<feature type="transmembrane region" description="Helical" evidence="2">
    <location>
        <begin position="35"/>
        <end position="60"/>
    </location>
</feature>
<evidence type="ECO:0000256" key="1">
    <source>
        <dbReference type="SAM" id="MobiDB-lite"/>
    </source>
</evidence>
<protein>
    <recommendedName>
        <fullName evidence="5">Inner membrane protein YdcZ</fullName>
    </recommendedName>
</protein>
<dbReference type="Pfam" id="PF04657">
    <property type="entry name" value="DMT_YdcZ"/>
    <property type="match status" value="1"/>
</dbReference>
<evidence type="ECO:0008006" key="5">
    <source>
        <dbReference type="Google" id="ProtNLM"/>
    </source>
</evidence>
<dbReference type="InterPro" id="IPR006750">
    <property type="entry name" value="YdcZ"/>
</dbReference>
<dbReference type="OrthoDB" id="7864805at2"/>
<sequence length="173" mass="17986">MIYLIGIVIALAVGCLFGIQPSVNANLGSAVQHPLQAALISFGSGTLIIAFCCMATGNFPPRFTTTPSQIPVWMWMGGTIGAVVVTSSLIIVPRMGSLPWFAAMITGQVIAATVLDHFGWLGNPRVTASPTRLIGAGLLLAGLLVIVGAKWSDAGSQEEPQPGFAAKNSPRID</sequence>
<comment type="caution">
    <text evidence="3">The sequence shown here is derived from an EMBL/GenBank/DDBJ whole genome shotgun (WGS) entry which is preliminary data.</text>
</comment>
<feature type="transmembrane region" description="Helical" evidence="2">
    <location>
        <begin position="98"/>
        <end position="121"/>
    </location>
</feature>
<proteinExistence type="predicted"/>
<feature type="transmembrane region" description="Helical" evidence="2">
    <location>
        <begin position="72"/>
        <end position="92"/>
    </location>
</feature>
<keyword evidence="2" id="KW-1133">Transmembrane helix</keyword>
<reference evidence="3 4" key="1">
    <citation type="submission" date="2019-08" db="EMBL/GenBank/DDBJ databases">
        <title>Deep-cultivation of Planctomycetes and their phenomic and genomic characterization uncovers novel biology.</title>
        <authorList>
            <person name="Wiegand S."/>
            <person name="Jogler M."/>
            <person name="Boedeker C."/>
            <person name="Pinto D."/>
            <person name="Vollmers J."/>
            <person name="Rivas-Marin E."/>
            <person name="Kohn T."/>
            <person name="Peeters S.H."/>
            <person name="Heuer A."/>
            <person name="Rast P."/>
            <person name="Oberbeckmann S."/>
            <person name="Bunk B."/>
            <person name="Jeske O."/>
            <person name="Meyerdierks A."/>
            <person name="Storesund J.E."/>
            <person name="Kallscheuer N."/>
            <person name="Luecker S."/>
            <person name="Lage O.M."/>
            <person name="Pohl T."/>
            <person name="Merkel B.J."/>
            <person name="Hornburger P."/>
            <person name="Mueller R.-W."/>
            <person name="Bruemmer F."/>
            <person name="Labrenz M."/>
            <person name="Spormann A.M."/>
            <person name="Op Den Camp H."/>
            <person name="Overmann J."/>
            <person name="Amann R."/>
            <person name="Jetten M.S.M."/>
            <person name="Mascher T."/>
            <person name="Medema M.H."/>
            <person name="Devos D.P."/>
            <person name="Kaster A.-K."/>
            <person name="Ovreas L."/>
            <person name="Rohde M."/>
            <person name="Galperin M.Y."/>
            <person name="Jogler C."/>
        </authorList>
    </citation>
    <scope>NUCLEOTIDE SEQUENCE [LARGE SCALE GENOMIC DNA]</scope>
    <source>
        <strain evidence="3 4">LF1</strain>
    </source>
</reference>
<keyword evidence="2" id="KW-0472">Membrane</keyword>